<dbReference type="InParanoid" id="C5LLT3"/>
<accession>C5LLT3</accession>
<organism evidence="2">
    <name type="scientific">Perkinsus marinus (strain ATCC 50983 / TXsc)</name>
    <dbReference type="NCBI Taxonomy" id="423536"/>
    <lineage>
        <taxon>Eukaryota</taxon>
        <taxon>Sar</taxon>
        <taxon>Alveolata</taxon>
        <taxon>Perkinsozoa</taxon>
        <taxon>Perkinsea</taxon>
        <taxon>Perkinsida</taxon>
        <taxon>Perkinsidae</taxon>
        <taxon>Perkinsus</taxon>
    </lineage>
</organism>
<dbReference type="RefSeq" id="XP_002769587.1">
    <property type="nucleotide sequence ID" value="XM_002769541.1"/>
</dbReference>
<dbReference type="PANTHER" id="PTHR15615:SF108">
    <property type="entry name" value="PROTEIN CNPPD1"/>
    <property type="match status" value="1"/>
</dbReference>
<dbReference type="GeneID" id="9055374"/>
<keyword evidence="2" id="KW-1185">Reference proteome</keyword>
<dbReference type="InterPro" id="IPR036915">
    <property type="entry name" value="Cyclin-like_sf"/>
</dbReference>
<dbReference type="OrthoDB" id="337735at2759"/>
<evidence type="ECO:0000313" key="2">
    <source>
        <dbReference type="Proteomes" id="UP000007800"/>
    </source>
</evidence>
<sequence>MEDKLSLKRAAATRRRNGGGRMDGFLQAMSNLLEHMVLVASLERADCPGTPTRFHGVSPPTISIYHYLQRVEAHFRCSSECFVIALIYIHRLLKTQGPNFVVSMCAIHRVILTAVVLAAKFFDDRYYSNRFYAAVGGVRTKELNALEADFLRLINWNLHTSPQEYESYRMSVWSSVEPTMLPLSSSPPPPEMLINLIKVVPRGASCVATVSSMNTCIESPDISRAIDSYAACDYPTTPSSVITQ</sequence>
<name>C5LLT3_PERM5</name>
<dbReference type="EMBL" id="GG683299">
    <property type="protein sequence ID" value="EER02305.1"/>
    <property type="molecule type" value="Genomic_DNA"/>
</dbReference>
<reference evidence="1 2" key="1">
    <citation type="submission" date="2008-07" db="EMBL/GenBank/DDBJ databases">
        <authorList>
            <person name="El-Sayed N."/>
            <person name="Caler E."/>
            <person name="Inman J."/>
            <person name="Amedeo P."/>
            <person name="Hass B."/>
            <person name="Wortman J."/>
        </authorList>
    </citation>
    <scope>NUCLEOTIDE SEQUENCE [LARGE SCALE GENOMIC DNA]</scope>
    <source>
        <strain evidence="2">ATCC 50983 / TXsc</strain>
    </source>
</reference>
<dbReference type="Gene3D" id="1.10.472.10">
    <property type="entry name" value="Cyclin-like"/>
    <property type="match status" value="1"/>
</dbReference>
<dbReference type="SUPFAM" id="SSF47954">
    <property type="entry name" value="Cyclin-like"/>
    <property type="match status" value="1"/>
</dbReference>
<gene>
    <name evidence="1" type="ORF">Pmar_PMAR006628</name>
</gene>
<proteinExistence type="predicted"/>
<protein>
    <recommendedName>
        <fullName evidence="3">Cyclin</fullName>
    </recommendedName>
</protein>
<dbReference type="InterPro" id="IPR013922">
    <property type="entry name" value="Cyclin_PHO80-like"/>
</dbReference>
<evidence type="ECO:0000313" key="1">
    <source>
        <dbReference type="EMBL" id="EER02305.1"/>
    </source>
</evidence>
<evidence type="ECO:0008006" key="3">
    <source>
        <dbReference type="Google" id="ProtNLM"/>
    </source>
</evidence>
<dbReference type="Proteomes" id="UP000007800">
    <property type="component" value="Unassembled WGS sequence"/>
</dbReference>
<dbReference type="CDD" id="cd20558">
    <property type="entry name" value="CYCLIN_ScPCL7-like"/>
    <property type="match status" value="1"/>
</dbReference>
<dbReference type="AlphaFoldDB" id="C5LLT3"/>
<dbReference type="GO" id="GO:0019901">
    <property type="term" value="F:protein kinase binding"/>
    <property type="evidence" value="ECO:0007669"/>
    <property type="project" value="InterPro"/>
</dbReference>
<dbReference type="PANTHER" id="PTHR15615">
    <property type="match status" value="1"/>
</dbReference>
<dbReference type="Pfam" id="PF08613">
    <property type="entry name" value="Cyclin"/>
    <property type="match status" value="1"/>
</dbReference>